<dbReference type="Proteomes" id="UP000266841">
    <property type="component" value="Unassembled WGS sequence"/>
</dbReference>
<proteinExistence type="predicted"/>
<dbReference type="AlphaFoldDB" id="K0RRW3"/>
<evidence type="ECO:0000313" key="3">
    <source>
        <dbReference type="Proteomes" id="UP000266841"/>
    </source>
</evidence>
<comment type="caution">
    <text evidence="2">The sequence shown here is derived from an EMBL/GenBank/DDBJ whole genome shotgun (WGS) entry which is preliminary data.</text>
</comment>
<reference evidence="2 3" key="1">
    <citation type="journal article" date="2012" name="Genome Biol.">
        <title>Genome and low-iron response of an oceanic diatom adapted to chronic iron limitation.</title>
        <authorList>
            <person name="Lommer M."/>
            <person name="Specht M."/>
            <person name="Roy A.S."/>
            <person name="Kraemer L."/>
            <person name="Andreson R."/>
            <person name="Gutowska M.A."/>
            <person name="Wolf J."/>
            <person name="Bergner S.V."/>
            <person name="Schilhabel M.B."/>
            <person name="Klostermeier U.C."/>
            <person name="Beiko R.G."/>
            <person name="Rosenstiel P."/>
            <person name="Hippler M."/>
            <person name="Laroche J."/>
        </authorList>
    </citation>
    <scope>NUCLEOTIDE SEQUENCE [LARGE SCALE GENOMIC DNA]</scope>
    <source>
        <strain evidence="2 3">CCMP1005</strain>
    </source>
</reference>
<feature type="region of interest" description="Disordered" evidence="1">
    <location>
        <begin position="46"/>
        <end position="77"/>
    </location>
</feature>
<evidence type="ECO:0000256" key="1">
    <source>
        <dbReference type="SAM" id="MobiDB-lite"/>
    </source>
</evidence>
<protein>
    <submittedName>
        <fullName evidence="2">Uncharacterized protein</fullName>
    </submittedName>
</protein>
<accession>K0RRW3</accession>
<gene>
    <name evidence="2" type="ORF">THAOC_25205</name>
</gene>
<evidence type="ECO:0000313" key="2">
    <source>
        <dbReference type="EMBL" id="EJK55094.1"/>
    </source>
</evidence>
<name>K0RRW3_THAOC</name>
<feature type="non-terminal residue" evidence="2">
    <location>
        <position position="77"/>
    </location>
</feature>
<dbReference type="EMBL" id="AGNL01034733">
    <property type="protein sequence ID" value="EJK55094.1"/>
    <property type="molecule type" value="Genomic_DNA"/>
</dbReference>
<sequence length="77" mass="8483">MVGQFRASSEPVPSQFRAERCRLTWPSAAGLDGWADGARAVPSRVAERSPVQIGNGEARMEHYSIYSSHPRNPRSAE</sequence>
<keyword evidence="3" id="KW-1185">Reference proteome</keyword>
<organism evidence="2 3">
    <name type="scientific">Thalassiosira oceanica</name>
    <name type="common">Marine diatom</name>
    <dbReference type="NCBI Taxonomy" id="159749"/>
    <lineage>
        <taxon>Eukaryota</taxon>
        <taxon>Sar</taxon>
        <taxon>Stramenopiles</taxon>
        <taxon>Ochrophyta</taxon>
        <taxon>Bacillariophyta</taxon>
        <taxon>Coscinodiscophyceae</taxon>
        <taxon>Thalassiosirophycidae</taxon>
        <taxon>Thalassiosirales</taxon>
        <taxon>Thalassiosiraceae</taxon>
        <taxon>Thalassiosira</taxon>
    </lineage>
</organism>